<accession>A0ACC0ATP5</accession>
<sequence>MGVYRLRTGLCPNFRNWFSTCPMMDLGFVCPRFTWVRGRVKERGLRLVETIKLARNPWCQNKKEKRGSLRGIGAESFKERKKFRSQLLKQSKNYLSSQFNVFNCNSRKEKNLHLLDSQRTRVRPDLNGENSARKGKLAKQINDSSSKPKELVKLLHSLMGSSRRQPSYCDA</sequence>
<evidence type="ECO:0000313" key="2">
    <source>
        <dbReference type="Proteomes" id="UP001060085"/>
    </source>
</evidence>
<name>A0ACC0ATP5_CATRO</name>
<organism evidence="1 2">
    <name type="scientific">Catharanthus roseus</name>
    <name type="common">Madagascar periwinkle</name>
    <name type="synonym">Vinca rosea</name>
    <dbReference type="NCBI Taxonomy" id="4058"/>
    <lineage>
        <taxon>Eukaryota</taxon>
        <taxon>Viridiplantae</taxon>
        <taxon>Streptophyta</taxon>
        <taxon>Embryophyta</taxon>
        <taxon>Tracheophyta</taxon>
        <taxon>Spermatophyta</taxon>
        <taxon>Magnoliopsida</taxon>
        <taxon>eudicotyledons</taxon>
        <taxon>Gunneridae</taxon>
        <taxon>Pentapetalae</taxon>
        <taxon>asterids</taxon>
        <taxon>lamiids</taxon>
        <taxon>Gentianales</taxon>
        <taxon>Apocynaceae</taxon>
        <taxon>Rauvolfioideae</taxon>
        <taxon>Vinceae</taxon>
        <taxon>Catharanthinae</taxon>
        <taxon>Catharanthus</taxon>
    </lineage>
</organism>
<dbReference type="EMBL" id="CM044705">
    <property type="protein sequence ID" value="KAI5664269.1"/>
    <property type="molecule type" value="Genomic_DNA"/>
</dbReference>
<protein>
    <submittedName>
        <fullName evidence="1">Uncharacterized protein</fullName>
    </submittedName>
</protein>
<comment type="caution">
    <text evidence="1">The sequence shown here is derived from an EMBL/GenBank/DDBJ whole genome shotgun (WGS) entry which is preliminary data.</text>
</comment>
<dbReference type="Proteomes" id="UP001060085">
    <property type="component" value="Linkage Group LG05"/>
</dbReference>
<reference evidence="2" key="1">
    <citation type="journal article" date="2023" name="Nat. Plants">
        <title>Single-cell RNA sequencing provides a high-resolution roadmap for understanding the multicellular compartmentation of specialized metabolism.</title>
        <authorList>
            <person name="Sun S."/>
            <person name="Shen X."/>
            <person name="Li Y."/>
            <person name="Li Y."/>
            <person name="Wang S."/>
            <person name="Li R."/>
            <person name="Zhang H."/>
            <person name="Shen G."/>
            <person name="Guo B."/>
            <person name="Wei J."/>
            <person name="Xu J."/>
            <person name="St-Pierre B."/>
            <person name="Chen S."/>
            <person name="Sun C."/>
        </authorList>
    </citation>
    <scope>NUCLEOTIDE SEQUENCE [LARGE SCALE GENOMIC DNA]</scope>
</reference>
<keyword evidence="2" id="KW-1185">Reference proteome</keyword>
<proteinExistence type="predicted"/>
<gene>
    <name evidence="1" type="ORF">M9H77_23592</name>
</gene>
<evidence type="ECO:0000313" key="1">
    <source>
        <dbReference type="EMBL" id="KAI5664269.1"/>
    </source>
</evidence>